<reference evidence="1" key="1">
    <citation type="journal article" date="2014" name="Int. J. Syst. Evol. Microbiol.">
        <title>Complete genome sequence of Corynebacterium casei LMG S-19264T (=DSM 44701T), isolated from a smear-ripened cheese.</title>
        <authorList>
            <consortium name="US DOE Joint Genome Institute (JGI-PGF)"/>
            <person name="Walter F."/>
            <person name="Albersmeier A."/>
            <person name="Kalinowski J."/>
            <person name="Ruckert C."/>
        </authorList>
    </citation>
    <scope>NUCLEOTIDE SEQUENCE</scope>
    <source>
        <strain evidence="1">CGMCC 1.12919</strain>
    </source>
</reference>
<reference evidence="1" key="2">
    <citation type="submission" date="2020-09" db="EMBL/GenBank/DDBJ databases">
        <authorList>
            <person name="Sun Q."/>
            <person name="Zhou Y."/>
        </authorList>
    </citation>
    <scope>NUCLEOTIDE SEQUENCE</scope>
    <source>
        <strain evidence="1">CGMCC 1.12919</strain>
    </source>
</reference>
<name>A0A916XH09_9HYPH</name>
<evidence type="ECO:0000313" key="1">
    <source>
        <dbReference type="EMBL" id="GGC72903.1"/>
    </source>
</evidence>
<protein>
    <recommendedName>
        <fullName evidence="3">Polynucleotide kinase</fullName>
    </recommendedName>
</protein>
<comment type="caution">
    <text evidence="1">The sequence shown here is derived from an EMBL/GenBank/DDBJ whole genome shotgun (WGS) entry which is preliminary data.</text>
</comment>
<dbReference type="InterPro" id="IPR036412">
    <property type="entry name" value="HAD-like_sf"/>
</dbReference>
<sequence length="150" mass="16783">MGPDWSAPAIRRLYSCAERQGEGDMDKKKPWIGVDLDGTLAHFDTWHGIEHVGEPIGPMMARVREWLARGVVVKIFTARASVEEPLRSDVITHIHAWLVLHGLPPLEVTCVKDLWMKEMWDDRAIQVIPNTGISIADELTAERAAQAGKP</sequence>
<dbReference type="Gene3D" id="3.40.50.1000">
    <property type="entry name" value="HAD superfamily/HAD-like"/>
    <property type="match status" value="1"/>
</dbReference>
<dbReference type="Proteomes" id="UP000637002">
    <property type="component" value="Unassembled WGS sequence"/>
</dbReference>
<accession>A0A916XH09</accession>
<dbReference type="EMBL" id="BMGG01000006">
    <property type="protein sequence ID" value="GGC72903.1"/>
    <property type="molecule type" value="Genomic_DNA"/>
</dbReference>
<gene>
    <name evidence="1" type="ORF">GCM10010994_34090</name>
</gene>
<evidence type="ECO:0000313" key="2">
    <source>
        <dbReference type="Proteomes" id="UP000637002"/>
    </source>
</evidence>
<organism evidence="1 2">
    <name type="scientific">Chelatococcus reniformis</name>
    <dbReference type="NCBI Taxonomy" id="1494448"/>
    <lineage>
        <taxon>Bacteria</taxon>
        <taxon>Pseudomonadati</taxon>
        <taxon>Pseudomonadota</taxon>
        <taxon>Alphaproteobacteria</taxon>
        <taxon>Hyphomicrobiales</taxon>
        <taxon>Chelatococcaceae</taxon>
        <taxon>Chelatococcus</taxon>
    </lineage>
</organism>
<dbReference type="AlphaFoldDB" id="A0A916XH09"/>
<keyword evidence="2" id="KW-1185">Reference proteome</keyword>
<evidence type="ECO:0008006" key="3">
    <source>
        <dbReference type="Google" id="ProtNLM"/>
    </source>
</evidence>
<dbReference type="SUPFAM" id="SSF56784">
    <property type="entry name" value="HAD-like"/>
    <property type="match status" value="1"/>
</dbReference>
<dbReference type="InterPro" id="IPR023214">
    <property type="entry name" value="HAD_sf"/>
</dbReference>
<proteinExistence type="predicted"/>